<comment type="caution">
    <text evidence="3">The sequence shown here is derived from an EMBL/GenBank/DDBJ whole genome shotgun (WGS) entry which is preliminary data.</text>
</comment>
<reference evidence="3 4" key="1">
    <citation type="submission" date="2020-08" db="EMBL/GenBank/DDBJ databases">
        <title>Acidobacteriota in marine sediments use diverse sulfur dissimilation pathways.</title>
        <authorList>
            <person name="Wasmund K."/>
        </authorList>
    </citation>
    <scope>NUCLEOTIDE SEQUENCE [LARGE SCALE GENOMIC DNA]</scope>
    <source>
        <strain evidence="3">MAG AM4</strain>
    </source>
</reference>
<dbReference type="InterPro" id="IPR036280">
    <property type="entry name" value="Multihaem_cyt_sf"/>
</dbReference>
<proteinExistence type="predicted"/>
<dbReference type="PANTHER" id="PTHR35038:SF6">
    <property type="entry name" value="SURFACE LOCALIZED DECAHEME CYTOCHROME C LIPOPROTEIN"/>
    <property type="match status" value="1"/>
</dbReference>
<feature type="signal peptide" evidence="2">
    <location>
        <begin position="1"/>
        <end position="20"/>
    </location>
</feature>
<dbReference type="GO" id="GO:0016491">
    <property type="term" value="F:oxidoreductase activity"/>
    <property type="evidence" value="ECO:0007669"/>
    <property type="project" value="TreeGrafter"/>
</dbReference>
<evidence type="ECO:0000256" key="2">
    <source>
        <dbReference type="SAM" id="SignalP"/>
    </source>
</evidence>
<evidence type="ECO:0000313" key="3">
    <source>
        <dbReference type="EMBL" id="MBD3866975.1"/>
    </source>
</evidence>
<name>A0A8J7C1B3_9BACT</name>
<dbReference type="EMBL" id="JACXWD010000004">
    <property type="protein sequence ID" value="MBD3866975.1"/>
    <property type="molecule type" value="Genomic_DNA"/>
</dbReference>
<dbReference type="SUPFAM" id="SSF48695">
    <property type="entry name" value="Multiheme cytochromes"/>
    <property type="match status" value="1"/>
</dbReference>
<dbReference type="Proteomes" id="UP000648239">
    <property type="component" value="Unassembled WGS sequence"/>
</dbReference>
<dbReference type="InterPro" id="IPR051829">
    <property type="entry name" value="Multiheme_Cytochr_ET"/>
</dbReference>
<sequence length="348" mass="35929">MKKVLFILAALIIIAAPTMAFHDEGVAHCNGCHTMHNSQDGALVDADSPLGNAYLLTDADPSDVCIACHDHIEHTLGTDPLAPPALKGAGNFVYLLEDNLNDGHNGALNPIGGDAAGHNLAAPGHGIAPDATLTSAPGGTFPASVLGCTSCHDPHGNANFRFLYGIGGVQDGLATFTNPAPDAEGLSMFFGSESQTSHTAYQGGMSAWCANCHGDFHQEAGGRLEHPSGSTIGGSVANTYNLYNGTIDQLGGVQATAYLAEVPFDDAANTTAGTAGPTAGSQVMCLTCHRAHATSAPDAGRWDFSVTFLHEDGLESGSYAIPDPYANLNQRSLCNKCHNKDAGDVNPF</sequence>
<dbReference type="Gene3D" id="1.10.1130.10">
    <property type="entry name" value="Flavocytochrome C3, Chain A"/>
    <property type="match status" value="1"/>
</dbReference>
<protein>
    <recommendedName>
        <fullName evidence="5">Doubled CXXCH motif domain-containing protein</fullName>
    </recommendedName>
</protein>
<evidence type="ECO:0000313" key="4">
    <source>
        <dbReference type="Proteomes" id="UP000648239"/>
    </source>
</evidence>
<evidence type="ECO:0000256" key="1">
    <source>
        <dbReference type="ARBA" id="ARBA00022729"/>
    </source>
</evidence>
<evidence type="ECO:0008006" key="5">
    <source>
        <dbReference type="Google" id="ProtNLM"/>
    </source>
</evidence>
<dbReference type="AlphaFoldDB" id="A0A8J7C1B3"/>
<organism evidence="3 4">
    <name type="scientific">Candidatus Polarisedimenticola svalbardensis</name>
    <dbReference type="NCBI Taxonomy" id="2886004"/>
    <lineage>
        <taxon>Bacteria</taxon>
        <taxon>Pseudomonadati</taxon>
        <taxon>Acidobacteriota</taxon>
        <taxon>Candidatus Polarisedimenticolia</taxon>
        <taxon>Candidatus Polarisedimenticolales</taxon>
        <taxon>Candidatus Polarisedimenticolaceae</taxon>
        <taxon>Candidatus Polarisedimenticola</taxon>
    </lineage>
</organism>
<dbReference type="PANTHER" id="PTHR35038">
    <property type="entry name" value="DISSIMILATORY SULFITE REDUCTASE SIRA"/>
    <property type="match status" value="1"/>
</dbReference>
<feature type="chain" id="PRO_5035193414" description="Doubled CXXCH motif domain-containing protein" evidence="2">
    <location>
        <begin position="21"/>
        <end position="348"/>
    </location>
</feature>
<dbReference type="CDD" id="cd21555">
    <property type="entry name" value="OmcS-like"/>
    <property type="match status" value="1"/>
</dbReference>
<accession>A0A8J7C1B3</accession>
<keyword evidence="1 2" id="KW-0732">Signal</keyword>
<gene>
    <name evidence="3" type="ORF">IFK94_02530</name>
</gene>